<evidence type="ECO:0000313" key="2">
    <source>
        <dbReference type="EMBL" id="GAV19603.1"/>
    </source>
</evidence>
<dbReference type="PANTHER" id="PTHR36573:SF1">
    <property type="entry name" value="INTERMEMBRANE PHOSPHOLIPID TRANSPORT SYSTEM BINDING PROTEIN MLAC"/>
    <property type="match status" value="1"/>
</dbReference>
<keyword evidence="1" id="KW-0732">Signal</keyword>
<dbReference type="RefSeq" id="WP_072658817.1">
    <property type="nucleotide sequence ID" value="NZ_BDFD01000003.1"/>
</dbReference>
<organism evidence="2 3">
    <name type="scientific">Mariprofundus micogutta</name>
    <dbReference type="NCBI Taxonomy" id="1921010"/>
    <lineage>
        <taxon>Bacteria</taxon>
        <taxon>Pseudomonadati</taxon>
        <taxon>Pseudomonadota</taxon>
        <taxon>Candidatius Mariprofundia</taxon>
        <taxon>Mariprofundales</taxon>
        <taxon>Mariprofundaceae</taxon>
        <taxon>Mariprofundus</taxon>
    </lineage>
</organism>
<dbReference type="Gene3D" id="3.10.450.710">
    <property type="entry name" value="Tgt2/MlaC"/>
    <property type="match status" value="1"/>
</dbReference>
<proteinExistence type="predicted"/>
<reference evidence="2 3" key="1">
    <citation type="journal article" date="2017" name="Arch. Microbiol.">
        <title>Mariprofundus micogutta sp. nov., a novel iron-oxidizing zetaproteobacterium isolated from a deep-sea hydrothermal field at the Bayonnaise knoll of the Izu-Ogasawara arc, and a description of Mariprofundales ord. nov. and Zetaproteobacteria classis nov.</title>
        <authorList>
            <person name="Makita H."/>
            <person name="Tanaka E."/>
            <person name="Mitsunobu S."/>
            <person name="Miyazaki M."/>
            <person name="Nunoura T."/>
            <person name="Uematsu K."/>
            <person name="Takaki Y."/>
            <person name="Nishi S."/>
            <person name="Shimamura S."/>
            <person name="Takai K."/>
        </authorList>
    </citation>
    <scope>NUCLEOTIDE SEQUENCE [LARGE SCALE GENOMIC DNA]</scope>
    <source>
        <strain evidence="2 3">ET2</strain>
    </source>
</reference>
<evidence type="ECO:0000313" key="3">
    <source>
        <dbReference type="Proteomes" id="UP000231632"/>
    </source>
</evidence>
<dbReference type="OrthoDB" id="9798905at2"/>
<dbReference type="EMBL" id="BDFD01000003">
    <property type="protein sequence ID" value="GAV19603.1"/>
    <property type="molecule type" value="Genomic_DNA"/>
</dbReference>
<feature type="chain" id="PRO_5012318254" evidence="1">
    <location>
        <begin position="23"/>
        <end position="209"/>
    </location>
</feature>
<accession>A0A1L8CL23</accession>
<dbReference type="Pfam" id="PF05494">
    <property type="entry name" value="MlaC"/>
    <property type="match status" value="1"/>
</dbReference>
<dbReference type="InterPro" id="IPR008869">
    <property type="entry name" value="MlaC/ttg2D"/>
</dbReference>
<name>A0A1L8CL23_9PROT</name>
<evidence type="ECO:0000256" key="1">
    <source>
        <dbReference type="SAM" id="SignalP"/>
    </source>
</evidence>
<dbReference type="PIRSF" id="PIRSF004649">
    <property type="entry name" value="MlaC"/>
    <property type="match status" value="1"/>
</dbReference>
<keyword evidence="3" id="KW-1185">Reference proteome</keyword>
<sequence length="209" mass="23654">MNLIKHSMIALFTLLIAMPAWATENAAGSENDPKTVIESTVNQIIHVLDSRTDKSKLTTADRDAIRNTVEGKFDYMAMAKRSLGKPWKKLGADDHAHFTDVFRELLERSYGNRLNEYKGQTVVFADAEMKGKKARVESTVIDGTRETPVEYRLHQTKTGWQVYDIRIEGTSMVRTFYQDFKSTLDAGGYAGLLKTLEDKIAKLKEKDQS</sequence>
<comment type="caution">
    <text evidence="2">The sequence shown here is derived from an EMBL/GenBank/DDBJ whole genome shotgun (WGS) entry which is preliminary data.</text>
</comment>
<dbReference type="STRING" id="1921010.MMIC_P0551"/>
<dbReference type="PANTHER" id="PTHR36573">
    <property type="entry name" value="INTERMEMBRANE PHOSPHOLIPID TRANSPORT SYSTEM BINDING PROTEIN MLAC"/>
    <property type="match status" value="1"/>
</dbReference>
<dbReference type="AlphaFoldDB" id="A0A1L8CL23"/>
<feature type="signal peptide" evidence="1">
    <location>
        <begin position="1"/>
        <end position="22"/>
    </location>
</feature>
<dbReference type="InterPro" id="IPR042245">
    <property type="entry name" value="Tgt2/MlaC_sf"/>
</dbReference>
<gene>
    <name evidence="2" type="ORF">MMIC_P0551</name>
</gene>
<protein>
    <submittedName>
        <fullName evidence="2">Phospholipid transport system substrate-binding protein</fullName>
    </submittedName>
</protein>
<dbReference type="Proteomes" id="UP000231632">
    <property type="component" value="Unassembled WGS sequence"/>
</dbReference>